<name>A0AAW5M878_AERVE</name>
<protein>
    <submittedName>
        <fullName evidence="2">Efflux RND transporter permease subunit</fullName>
    </submittedName>
</protein>
<comment type="caution">
    <text evidence="2">The sequence shown here is derived from an EMBL/GenBank/DDBJ whole genome shotgun (WGS) entry which is preliminary data.</text>
</comment>
<feature type="non-terminal residue" evidence="2">
    <location>
        <position position="1"/>
    </location>
</feature>
<feature type="transmembrane region" description="Helical" evidence="1">
    <location>
        <begin position="62"/>
        <end position="81"/>
    </location>
</feature>
<organism evidence="2 3">
    <name type="scientific">Aeromonas veronii</name>
    <dbReference type="NCBI Taxonomy" id="654"/>
    <lineage>
        <taxon>Bacteria</taxon>
        <taxon>Pseudomonadati</taxon>
        <taxon>Pseudomonadota</taxon>
        <taxon>Gammaproteobacteria</taxon>
        <taxon>Aeromonadales</taxon>
        <taxon>Aeromonadaceae</taxon>
        <taxon>Aeromonas</taxon>
    </lineage>
</organism>
<feature type="transmembrane region" description="Helical" evidence="1">
    <location>
        <begin position="87"/>
        <end position="113"/>
    </location>
</feature>
<evidence type="ECO:0000313" key="3">
    <source>
        <dbReference type="Proteomes" id="UP001204061"/>
    </source>
</evidence>
<feature type="transmembrane region" description="Helical" evidence="1">
    <location>
        <begin position="12"/>
        <end position="35"/>
    </location>
</feature>
<dbReference type="SUPFAM" id="SSF82866">
    <property type="entry name" value="Multidrug efflux transporter AcrB transmembrane domain"/>
    <property type="match status" value="1"/>
</dbReference>
<evidence type="ECO:0000313" key="2">
    <source>
        <dbReference type="EMBL" id="MCR4449469.1"/>
    </source>
</evidence>
<dbReference type="GO" id="GO:0005886">
    <property type="term" value="C:plasma membrane"/>
    <property type="evidence" value="ECO:0007669"/>
    <property type="project" value="TreeGrafter"/>
</dbReference>
<reference evidence="2" key="1">
    <citation type="submission" date="2022-08" db="EMBL/GenBank/DDBJ databases">
        <title>A global survey of hypervirulent Aeromonas hydrophila identified this emerging pathogen in farmed fish in the lower Mekong River basin.</title>
        <authorList>
            <person name="Xu T."/>
            <person name="Rasmussen-Ivey C.R."/>
            <person name="Moen F.S."/>
            <person name="Fernandez Bravo A."/>
            <person name="Lamy B."/>
            <person name="Beaz-Hidalgo R."/>
            <person name="Khan C.D."/>
            <person name="Castro Escarpulli G."/>
            <person name="Yasin I.S.M."/>
            <person name="Figueras M.J."/>
            <person name="Azzam Sayuti M."/>
            <person name="Karim M.M."/>
            <person name="Alam K.M."/>
            <person name="Le T.T.T."/>
            <person name="Thao N.H.P."/>
            <person name="Addo S."/>
            <person name="Duodu S."/>
            <person name="Ali S."/>
            <person name="Mey S."/>
            <person name="Somony T."/>
            <person name="Liles M.R."/>
        </authorList>
    </citation>
    <scope>NUCLEOTIDE SEQUENCE</scope>
    <source>
        <strain evidence="2">0.14</strain>
    </source>
</reference>
<dbReference type="InterPro" id="IPR001036">
    <property type="entry name" value="Acrflvin-R"/>
</dbReference>
<proteinExistence type="predicted"/>
<dbReference type="Gene3D" id="1.20.1640.10">
    <property type="entry name" value="Multidrug efflux transporter AcrB transmembrane domain"/>
    <property type="match status" value="1"/>
</dbReference>
<dbReference type="EMBL" id="JANLFC010000044">
    <property type="protein sequence ID" value="MCR4449469.1"/>
    <property type="molecule type" value="Genomic_DNA"/>
</dbReference>
<dbReference type="GO" id="GO:0042910">
    <property type="term" value="F:xenobiotic transmembrane transporter activity"/>
    <property type="evidence" value="ECO:0007669"/>
    <property type="project" value="TreeGrafter"/>
</dbReference>
<dbReference type="RefSeq" id="WP_257725574.1">
    <property type="nucleotide sequence ID" value="NZ_JANLFC010000044.1"/>
</dbReference>
<sequence length="133" mass="14107">LLWVWLLGYPFGFTVIIALLGLMGLAINAAIVILAELKADPLAQQGNLPQIRDLVAGCSRHIVSTTITTVGGFIPLLLGGGGFWPPFAIAIAGGTALATLLSFYFVPVAFVLFNRRRPDPVQESCNAQDQLSG</sequence>
<accession>A0AAW5M878</accession>
<dbReference type="Proteomes" id="UP001204061">
    <property type="component" value="Unassembled WGS sequence"/>
</dbReference>
<dbReference type="Pfam" id="PF00873">
    <property type="entry name" value="ACR_tran"/>
    <property type="match status" value="1"/>
</dbReference>
<dbReference type="PANTHER" id="PTHR32063:SF18">
    <property type="entry name" value="CATION EFFLUX SYSTEM PROTEIN"/>
    <property type="match status" value="1"/>
</dbReference>
<keyword evidence="1" id="KW-0812">Transmembrane</keyword>
<dbReference type="PANTHER" id="PTHR32063">
    <property type="match status" value="1"/>
</dbReference>
<gene>
    <name evidence="2" type="ORF">NS965_13860</name>
</gene>
<keyword evidence="1" id="KW-1133">Transmembrane helix</keyword>
<keyword evidence="1" id="KW-0472">Membrane</keyword>
<dbReference type="AlphaFoldDB" id="A0AAW5M878"/>
<evidence type="ECO:0000256" key="1">
    <source>
        <dbReference type="SAM" id="Phobius"/>
    </source>
</evidence>